<evidence type="ECO:0000313" key="2">
    <source>
        <dbReference type="Proteomes" id="UP000076408"/>
    </source>
</evidence>
<dbReference type="Gene3D" id="2.40.70.10">
    <property type="entry name" value="Acid Proteases"/>
    <property type="match status" value="1"/>
</dbReference>
<dbReference type="VEuPathDB" id="VectorBase:ASTEI06155"/>
<reference evidence="1" key="2">
    <citation type="submission" date="2020-05" db="UniProtKB">
        <authorList>
            <consortium name="EnsemblMetazoa"/>
        </authorList>
    </citation>
    <scope>IDENTIFICATION</scope>
    <source>
        <strain evidence="1">Indian</strain>
    </source>
</reference>
<dbReference type="PANTHER" id="PTHR47331">
    <property type="entry name" value="PHD-TYPE DOMAIN-CONTAINING PROTEIN"/>
    <property type="match status" value="1"/>
</dbReference>
<dbReference type="CDD" id="cd00303">
    <property type="entry name" value="retropepsin_like"/>
    <property type="match status" value="1"/>
</dbReference>
<dbReference type="VEuPathDB" id="VectorBase:ASTEI20_032948"/>
<dbReference type="EnsemblMetazoa" id="ASTEI06155-RA">
    <property type="protein sequence ID" value="ASTEI06155-PA"/>
    <property type="gene ID" value="ASTEI06155"/>
</dbReference>
<dbReference type="OMA" id="HYLANCV"/>
<dbReference type="Pfam" id="PF03564">
    <property type="entry name" value="DUF1759"/>
    <property type="match status" value="1"/>
</dbReference>
<dbReference type="AlphaFoldDB" id="A0A182YCG9"/>
<dbReference type="VEuPathDB" id="VectorBase:ASTE008228"/>
<dbReference type="InterPro" id="IPR005312">
    <property type="entry name" value="DUF1759"/>
</dbReference>
<name>A0A182YCG9_ANOST</name>
<keyword evidence="2" id="KW-1185">Reference proteome</keyword>
<organism evidence="1 2">
    <name type="scientific">Anopheles stephensi</name>
    <name type="common">Indo-Pakistan malaria mosquito</name>
    <dbReference type="NCBI Taxonomy" id="30069"/>
    <lineage>
        <taxon>Eukaryota</taxon>
        <taxon>Metazoa</taxon>
        <taxon>Ecdysozoa</taxon>
        <taxon>Arthropoda</taxon>
        <taxon>Hexapoda</taxon>
        <taxon>Insecta</taxon>
        <taxon>Pterygota</taxon>
        <taxon>Neoptera</taxon>
        <taxon>Endopterygota</taxon>
        <taxon>Diptera</taxon>
        <taxon>Nematocera</taxon>
        <taxon>Culicoidea</taxon>
        <taxon>Culicidae</taxon>
        <taxon>Anophelinae</taxon>
        <taxon>Anopheles</taxon>
    </lineage>
</organism>
<reference evidence="2" key="1">
    <citation type="journal article" date="2014" name="Genome Biol.">
        <title>Genome analysis of a major urban malaria vector mosquito, Anopheles stephensi.</title>
        <authorList>
            <person name="Jiang X."/>
            <person name="Peery A."/>
            <person name="Hall A.B."/>
            <person name="Sharma A."/>
            <person name="Chen X.G."/>
            <person name="Waterhouse R.M."/>
            <person name="Komissarov A."/>
            <person name="Riehle M.M."/>
            <person name="Shouche Y."/>
            <person name="Sharakhova M.V."/>
            <person name="Lawson D."/>
            <person name="Pakpour N."/>
            <person name="Arensburger P."/>
            <person name="Davidson V.L."/>
            <person name="Eiglmeier K."/>
            <person name="Emrich S."/>
            <person name="George P."/>
            <person name="Kennedy R.C."/>
            <person name="Mane S.P."/>
            <person name="Maslen G."/>
            <person name="Oringanje C."/>
            <person name="Qi Y."/>
            <person name="Settlage R."/>
            <person name="Tojo M."/>
            <person name="Tubio J.M."/>
            <person name="Unger M.F."/>
            <person name="Wang B."/>
            <person name="Vernick K.D."/>
            <person name="Ribeiro J.M."/>
            <person name="James A.A."/>
            <person name="Michel K."/>
            <person name="Riehle M.A."/>
            <person name="Luckhart S."/>
            <person name="Sharakhov I.V."/>
            <person name="Tu Z."/>
        </authorList>
    </citation>
    <scope>NUCLEOTIDE SEQUENCE [LARGE SCALE GENOMIC DNA]</scope>
    <source>
        <strain evidence="2">Indian</strain>
    </source>
</reference>
<evidence type="ECO:0000313" key="1">
    <source>
        <dbReference type="EnsemblMetazoa" id="ASTEI06155-PA"/>
    </source>
</evidence>
<proteinExistence type="predicted"/>
<dbReference type="STRING" id="30069.A0A182YCG9"/>
<accession>A0A182YCG9</accession>
<protein>
    <submittedName>
        <fullName evidence="1">DUF1758 domain-containing protein</fullName>
    </submittedName>
</protein>
<sequence length="679" mass="78164">MKPSNLKRLSKVYNDRLAWIDEYVDFVDNFDADKHRAEIISQLTALEETKREYENARERLLFEDDDADEVKLRSGRKEFFKKYHKFRGFLLEYQGQEHGRPTANSTMANTTCTTVKMRLPKIELPSFNGEITQWVTFKDRFTSLVHDVVELTDVMKLQYLLSSLKGDAALQFEHVPLDDKSYAPTWQALLNRYDDDKLLKREYFKALVQLEPMNAATAVELTRIVNETRRLVQGMERLEEPTKHWNTPLTILVMYKLEKNTLMAWEQFSAEQSNDSYDKLLEFCEKRIRILNSTALHQTNVIETRAATRSTYQRGRFTSQEQQMAKGRMHSVTRLQHQPFSMTCAAQSHPLTRKVCPVCDDQHYLANCVAFGKLSVAEREEVVKKEGLCFSCLRQNHRIRFCRSTTRCSQCNGRHHTMLCKGQQIPSQQHQLPMQPTNEDININAATRDESKLESMVWLSTAVVLVQNEQGVKHPARALIDQGSQSNFISERLAQQLKLRKKTMLKPLSGIGSVSVFANGMVSAQIKSRVSDYQTTLNFLVLPRVTADFPSRYSDQMEYSERSRISRSMFFKPERIDLLIGAEVFGELLEQGRIALANHLPNLLQTKLGWIVCGKVSERNVLSTGGEIAGCAIDEEFHSAMERLIKLEDIPEEKLPTRKKAFVKIGTTKQLAEMKKEDI</sequence>
<dbReference type="Proteomes" id="UP000076408">
    <property type="component" value="Unassembled WGS sequence"/>
</dbReference>
<dbReference type="InterPro" id="IPR021109">
    <property type="entry name" value="Peptidase_aspartic_dom_sf"/>
</dbReference>
<dbReference type="PANTHER" id="PTHR47331:SF5">
    <property type="entry name" value="RIBONUCLEASE H"/>
    <property type="match status" value="1"/>
</dbReference>